<dbReference type="VEuPathDB" id="FungiDB:F503_01927"/>
<evidence type="ECO:0000259" key="3">
    <source>
        <dbReference type="PROSITE" id="PS51165"/>
    </source>
</evidence>
<dbReference type="PANTHER" id="PTHR13452">
    <property type="entry name" value="THUMP DOMAIN CONTAINING PROTEIN 1-RELATED"/>
    <property type="match status" value="1"/>
</dbReference>
<organism evidence="4 5">
    <name type="scientific">Ophiostoma piceae (strain UAMH 11346)</name>
    <name type="common">Sap stain fungus</name>
    <dbReference type="NCBI Taxonomy" id="1262450"/>
    <lineage>
        <taxon>Eukaryota</taxon>
        <taxon>Fungi</taxon>
        <taxon>Dikarya</taxon>
        <taxon>Ascomycota</taxon>
        <taxon>Pezizomycotina</taxon>
        <taxon>Sordariomycetes</taxon>
        <taxon>Sordariomycetidae</taxon>
        <taxon>Ophiostomatales</taxon>
        <taxon>Ophiostomataceae</taxon>
        <taxon>Ophiostoma</taxon>
    </lineage>
</organism>
<dbReference type="eggNOG" id="KOG3943">
    <property type="taxonomic scope" value="Eukaryota"/>
</dbReference>
<proteinExistence type="predicted"/>
<feature type="region of interest" description="Disordered" evidence="2">
    <location>
        <begin position="232"/>
        <end position="276"/>
    </location>
</feature>
<dbReference type="Pfam" id="PF02926">
    <property type="entry name" value="THUMP"/>
    <property type="match status" value="1"/>
</dbReference>
<dbReference type="Proteomes" id="UP000016923">
    <property type="component" value="Unassembled WGS sequence"/>
</dbReference>
<dbReference type="InterPro" id="IPR004114">
    <property type="entry name" value="THUMP_dom"/>
</dbReference>
<name>S3BQQ5_OPHP1</name>
<dbReference type="HOGENOM" id="CLU_039352_2_0_1"/>
<dbReference type="SUPFAM" id="SSF143437">
    <property type="entry name" value="THUMP domain-like"/>
    <property type="match status" value="1"/>
</dbReference>
<dbReference type="OrthoDB" id="367221at2759"/>
<evidence type="ECO:0000256" key="1">
    <source>
        <dbReference type="PROSITE-ProRule" id="PRU00529"/>
    </source>
</evidence>
<feature type="region of interest" description="Disordered" evidence="2">
    <location>
        <begin position="1"/>
        <end position="32"/>
    </location>
</feature>
<protein>
    <submittedName>
        <fullName evidence="4">Thump domain containing protein</fullName>
    </submittedName>
</protein>
<evidence type="ECO:0000313" key="5">
    <source>
        <dbReference type="Proteomes" id="UP000016923"/>
    </source>
</evidence>
<reference evidence="4 5" key="1">
    <citation type="journal article" date="2013" name="BMC Genomics">
        <title>The genome and transcriptome of the pine saprophyte Ophiostoma piceae, and a comparison with the bark beetle-associated pine pathogen Grosmannia clavigera.</title>
        <authorList>
            <person name="Haridas S."/>
            <person name="Wang Y."/>
            <person name="Lim L."/>
            <person name="Massoumi Alamouti S."/>
            <person name="Jackman S."/>
            <person name="Docking R."/>
            <person name="Robertson G."/>
            <person name="Birol I."/>
            <person name="Bohlmann J."/>
            <person name="Breuil C."/>
        </authorList>
    </citation>
    <scope>NUCLEOTIDE SEQUENCE [LARGE SCALE GENOMIC DNA]</scope>
    <source>
        <strain evidence="4 5">UAMH 11346</strain>
    </source>
</reference>
<keyword evidence="5" id="KW-1185">Reference proteome</keyword>
<dbReference type="OMA" id="VEHAWEP"/>
<sequence length="404" mass="44597">MADKRKGGPDTAVPNAKRKKAGNKGKWTTTHQTERFTTFKAIRGTLEAKGQAGMWITCARGMERKAGKEVDVLYQKYAKKMYQIEPQDSAMDSWMNGKPETEQGKELEEDDIEAQVKKELELMKRGPQTSSRHILRYDMGLDCVVFTCLKRPLDPVAMAHQICIDTKSEADEAAAAEEEAIRTGKPATPTVRSCKYVNRLTPVSFTGKATKWGIKKVSRRVLSKYFKLAPVASDESDDEEEAGDEVEEEGGEQGEDNAEEAAPSPEKEDEIADEEKPQYSFSIRASIRRHDGLATRALVDQVAQLIDQDHHKVNLTNPDKVILVEVFKNTLGMSVVDGAWEHELRKFNITAIYNQARTDAAAAWEAKAQAAKDAAGGSSDNIVEAESKAENTAETADATKGTKA</sequence>
<dbReference type="PANTHER" id="PTHR13452:SF10">
    <property type="entry name" value="THUMP DOMAIN-CONTAINING PROTEIN 1"/>
    <property type="match status" value="1"/>
</dbReference>
<feature type="compositionally biased region" description="Acidic residues" evidence="2">
    <location>
        <begin position="234"/>
        <end position="259"/>
    </location>
</feature>
<dbReference type="GO" id="GO:0003723">
    <property type="term" value="F:RNA binding"/>
    <property type="evidence" value="ECO:0007669"/>
    <property type="project" value="UniProtKB-UniRule"/>
</dbReference>
<accession>S3BQQ5</accession>
<dbReference type="SMART" id="SM00981">
    <property type="entry name" value="THUMP"/>
    <property type="match status" value="1"/>
</dbReference>
<feature type="domain" description="THUMP" evidence="3">
    <location>
        <begin position="240"/>
        <end position="337"/>
    </location>
</feature>
<dbReference type="GO" id="GO:0006400">
    <property type="term" value="P:tRNA modification"/>
    <property type="evidence" value="ECO:0007669"/>
    <property type="project" value="InterPro"/>
</dbReference>
<dbReference type="InterPro" id="IPR040183">
    <property type="entry name" value="THUMPD1-like"/>
</dbReference>
<dbReference type="AlphaFoldDB" id="S3BQQ5"/>
<dbReference type="Gene3D" id="3.30.2300.10">
    <property type="entry name" value="THUMP superfamily"/>
    <property type="match status" value="1"/>
</dbReference>
<feature type="region of interest" description="Disordered" evidence="2">
    <location>
        <begin position="373"/>
        <end position="404"/>
    </location>
</feature>
<dbReference type="CDD" id="cd11717">
    <property type="entry name" value="THUMP_THUMPD1_like"/>
    <property type="match status" value="1"/>
</dbReference>
<dbReference type="PROSITE" id="PS51165">
    <property type="entry name" value="THUMP"/>
    <property type="match status" value="1"/>
</dbReference>
<keyword evidence="1" id="KW-0694">RNA-binding</keyword>
<evidence type="ECO:0000313" key="4">
    <source>
        <dbReference type="EMBL" id="EPE03669.1"/>
    </source>
</evidence>
<dbReference type="STRING" id="1262450.S3BQQ5"/>
<evidence type="ECO:0000256" key="2">
    <source>
        <dbReference type="SAM" id="MobiDB-lite"/>
    </source>
</evidence>
<gene>
    <name evidence="4" type="ORF">F503_01927</name>
</gene>
<dbReference type="EMBL" id="KE148166">
    <property type="protein sequence ID" value="EPE03669.1"/>
    <property type="molecule type" value="Genomic_DNA"/>
</dbReference>